<name>M1CES8_SOLTU</name>
<accession>M1CES8</accession>
<dbReference type="AlphaFoldDB" id="M1CES8"/>
<dbReference type="Gramene" id="PGSC0003DMT400065911">
    <property type="protein sequence ID" value="PGSC0003DMT400065911"/>
    <property type="gene ID" value="PGSC0003DMG400025657"/>
</dbReference>
<evidence type="ECO:0000259" key="1">
    <source>
        <dbReference type="Pfam" id="PF04572"/>
    </source>
</evidence>
<dbReference type="OMA" id="RFMFASY"/>
<feature type="domain" description="Alpha 1,4-glycosyltransferase" evidence="1">
    <location>
        <begin position="7"/>
        <end position="54"/>
    </location>
</feature>
<dbReference type="InterPro" id="IPR007652">
    <property type="entry name" value="A1-4-GlycosylTfrase_dom"/>
</dbReference>
<reference evidence="2" key="2">
    <citation type="submission" date="2015-06" db="UniProtKB">
        <authorList>
            <consortium name="EnsemblPlants"/>
        </authorList>
    </citation>
    <scope>IDENTIFICATION</scope>
    <source>
        <strain evidence="2">DM1-3 516 R44</strain>
    </source>
</reference>
<dbReference type="Proteomes" id="UP000011115">
    <property type="component" value="Unassembled WGS sequence"/>
</dbReference>
<proteinExistence type="predicted"/>
<dbReference type="PANTHER" id="PTHR47213">
    <property type="entry name" value="OS07G0567300 PROTEIN"/>
    <property type="match status" value="1"/>
</dbReference>
<evidence type="ECO:0000313" key="3">
    <source>
        <dbReference type="Proteomes" id="UP000011115"/>
    </source>
</evidence>
<dbReference type="Pfam" id="PF04572">
    <property type="entry name" value="Gb3_synth"/>
    <property type="match status" value="1"/>
</dbReference>
<dbReference type="PANTHER" id="PTHR47213:SF1">
    <property type="entry name" value="OS07G0567300 PROTEIN"/>
    <property type="match status" value="1"/>
</dbReference>
<dbReference type="STRING" id="4113.M1CES8"/>
<dbReference type="InParanoid" id="M1CES8"/>
<evidence type="ECO:0000313" key="2">
    <source>
        <dbReference type="EnsemblPlants" id="PGSC0003DMT400065911"/>
    </source>
</evidence>
<dbReference type="HOGENOM" id="CLU_3036148_0_0_1"/>
<keyword evidence="3" id="KW-1185">Reference proteome</keyword>
<dbReference type="InterPro" id="IPR044789">
    <property type="entry name" value="Put_A1-4-GlycosylTfrase_plant"/>
</dbReference>
<reference evidence="3" key="1">
    <citation type="journal article" date="2011" name="Nature">
        <title>Genome sequence and analysis of the tuber crop potato.</title>
        <authorList>
            <consortium name="The Potato Genome Sequencing Consortium"/>
        </authorList>
    </citation>
    <scope>NUCLEOTIDE SEQUENCE [LARGE SCALE GENOMIC DNA]</scope>
    <source>
        <strain evidence="3">cv. DM1-3 516 R44</strain>
    </source>
</reference>
<dbReference type="EnsemblPlants" id="PGSC0003DMT400065911">
    <property type="protein sequence ID" value="PGSC0003DMT400065911"/>
    <property type="gene ID" value="PGSC0003DMG400025657"/>
</dbReference>
<organism evidence="2 3">
    <name type="scientific">Solanum tuberosum</name>
    <name type="common">Potato</name>
    <dbReference type="NCBI Taxonomy" id="4113"/>
    <lineage>
        <taxon>Eukaryota</taxon>
        <taxon>Viridiplantae</taxon>
        <taxon>Streptophyta</taxon>
        <taxon>Embryophyta</taxon>
        <taxon>Tracheophyta</taxon>
        <taxon>Spermatophyta</taxon>
        <taxon>Magnoliopsida</taxon>
        <taxon>eudicotyledons</taxon>
        <taxon>Gunneridae</taxon>
        <taxon>Pentapetalae</taxon>
        <taxon>asterids</taxon>
        <taxon>lamiids</taxon>
        <taxon>Solanales</taxon>
        <taxon>Solanaceae</taxon>
        <taxon>Solanoideae</taxon>
        <taxon>Solaneae</taxon>
        <taxon>Solanum</taxon>
    </lineage>
</organism>
<sequence length="55" mass="6276">METEKAEQDMLFKTILKEAVTFHFWNGLTSAMVPEAGSLAHRLINYNCLRCSDTL</sequence>
<dbReference type="PaxDb" id="4113-PGSC0003DMT400065911"/>
<protein>
    <submittedName>
        <fullName evidence="2">Glycosyltransferase sugar-binding region containing DXD motif</fullName>
    </submittedName>
</protein>